<evidence type="ECO:0000313" key="2">
    <source>
        <dbReference type="EMBL" id="KAI5382748.1"/>
    </source>
</evidence>
<evidence type="ECO:0000313" key="3">
    <source>
        <dbReference type="Proteomes" id="UP001058974"/>
    </source>
</evidence>
<accession>A0A9D4ZU75</accession>
<organism evidence="2 3">
    <name type="scientific">Pisum sativum</name>
    <name type="common">Garden pea</name>
    <name type="synonym">Lathyrus oleraceus</name>
    <dbReference type="NCBI Taxonomy" id="3888"/>
    <lineage>
        <taxon>Eukaryota</taxon>
        <taxon>Viridiplantae</taxon>
        <taxon>Streptophyta</taxon>
        <taxon>Embryophyta</taxon>
        <taxon>Tracheophyta</taxon>
        <taxon>Spermatophyta</taxon>
        <taxon>Magnoliopsida</taxon>
        <taxon>eudicotyledons</taxon>
        <taxon>Gunneridae</taxon>
        <taxon>Pentapetalae</taxon>
        <taxon>rosids</taxon>
        <taxon>fabids</taxon>
        <taxon>Fabales</taxon>
        <taxon>Fabaceae</taxon>
        <taxon>Papilionoideae</taxon>
        <taxon>50 kb inversion clade</taxon>
        <taxon>NPAAA clade</taxon>
        <taxon>Hologalegina</taxon>
        <taxon>IRL clade</taxon>
        <taxon>Fabeae</taxon>
        <taxon>Lathyrus</taxon>
    </lineage>
</organism>
<dbReference type="Pfam" id="PF00498">
    <property type="entry name" value="FHA"/>
    <property type="match status" value="1"/>
</dbReference>
<evidence type="ECO:0000259" key="1">
    <source>
        <dbReference type="PROSITE" id="PS50006"/>
    </source>
</evidence>
<protein>
    <recommendedName>
        <fullName evidence="1">FHA domain-containing protein</fullName>
    </recommendedName>
</protein>
<feature type="domain" description="FHA" evidence="1">
    <location>
        <begin position="1"/>
        <end position="24"/>
    </location>
</feature>
<dbReference type="Proteomes" id="UP001058974">
    <property type="component" value="Chromosome 7"/>
</dbReference>
<dbReference type="PANTHER" id="PTHR47458:SF1">
    <property type="entry name" value="SMAD_FHA DOMAIN-CONTAINING PROTEIN"/>
    <property type="match status" value="1"/>
</dbReference>
<dbReference type="InterPro" id="IPR008984">
    <property type="entry name" value="SMAD_FHA_dom_sf"/>
</dbReference>
<name>A0A9D4ZU75_PEA</name>
<dbReference type="AlphaFoldDB" id="A0A9D4ZU75"/>
<gene>
    <name evidence="2" type="ORF">KIW84_070243</name>
</gene>
<sequence>MENTTSIFLKDTSTNGTYLNWEKLKKNSAAVKVCHGDIISFSAPPHNEVAFAFVYREVHLSNPVPDNAVAKRKAEDFVSENKRLKGLGIGAPEGPISLDDFRSLQKSNSELRKQLESQVVIIDTLRSDNRTAVERHESELKSAKESITKCFHDQIEGLQQTVDLKQKELGDVNKNIALQTPYRNKQTCLQPSNLDRSSAHHAANTYHTNGIQETFNHASSSIYSDQEQLHHLNQSQNGNGPTYYTMRNSQTTMLVKTMQIMANSKLDLALPASHENNQTRPSQRISS</sequence>
<dbReference type="PROSITE" id="PS50006">
    <property type="entry name" value="FHA_DOMAIN"/>
    <property type="match status" value="1"/>
</dbReference>
<dbReference type="EMBL" id="JAMSHJ010000007">
    <property type="protein sequence ID" value="KAI5382748.1"/>
    <property type="molecule type" value="Genomic_DNA"/>
</dbReference>
<dbReference type="InterPro" id="IPR000253">
    <property type="entry name" value="FHA_dom"/>
</dbReference>
<dbReference type="Gramene" id="Psat07G0024300-T1">
    <property type="protein sequence ID" value="KAI5382748.1"/>
    <property type="gene ID" value="KIW84_070243"/>
</dbReference>
<dbReference type="SUPFAM" id="SSF49879">
    <property type="entry name" value="SMAD/FHA domain"/>
    <property type="match status" value="1"/>
</dbReference>
<proteinExistence type="predicted"/>
<dbReference type="Gene3D" id="2.60.200.20">
    <property type="match status" value="1"/>
</dbReference>
<dbReference type="PANTHER" id="PTHR47458">
    <property type="entry name" value="SMAD/FHA DOMAIN-CONTAINING PROTEIN"/>
    <property type="match status" value="1"/>
</dbReference>
<reference evidence="2 3" key="1">
    <citation type="journal article" date="2022" name="Nat. Genet.">
        <title>Improved pea reference genome and pan-genome highlight genomic features and evolutionary characteristics.</title>
        <authorList>
            <person name="Yang T."/>
            <person name="Liu R."/>
            <person name="Luo Y."/>
            <person name="Hu S."/>
            <person name="Wang D."/>
            <person name="Wang C."/>
            <person name="Pandey M.K."/>
            <person name="Ge S."/>
            <person name="Xu Q."/>
            <person name="Li N."/>
            <person name="Li G."/>
            <person name="Huang Y."/>
            <person name="Saxena R.K."/>
            <person name="Ji Y."/>
            <person name="Li M."/>
            <person name="Yan X."/>
            <person name="He Y."/>
            <person name="Liu Y."/>
            <person name="Wang X."/>
            <person name="Xiang C."/>
            <person name="Varshney R.K."/>
            <person name="Ding H."/>
            <person name="Gao S."/>
            <person name="Zong X."/>
        </authorList>
    </citation>
    <scope>NUCLEOTIDE SEQUENCE [LARGE SCALE GENOMIC DNA]</scope>
    <source>
        <strain evidence="2 3">cv. Zhongwan 6</strain>
    </source>
</reference>
<comment type="caution">
    <text evidence="2">The sequence shown here is derived from an EMBL/GenBank/DDBJ whole genome shotgun (WGS) entry which is preliminary data.</text>
</comment>
<keyword evidence="3" id="KW-1185">Reference proteome</keyword>